<gene>
    <name evidence="2" type="ORF">HYN48_11575</name>
</gene>
<evidence type="ECO:0000313" key="2">
    <source>
        <dbReference type="EMBL" id="AWA30672.1"/>
    </source>
</evidence>
<dbReference type="EMBL" id="CP028811">
    <property type="protein sequence ID" value="AWA30672.1"/>
    <property type="molecule type" value="Genomic_DNA"/>
</dbReference>
<dbReference type="InterPro" id="IPR011990">
    <property type="entry name" value="TPR-like_helical_dom_sf"/>
</dbReference>
<dbReference type="PROSITE" id="PS50005">
    <property type="entry name" value="TPR"/>
    <property type="match status" value="1"/>
</dbReference>
<dbReference type="KEGG" id="fmg:HYN48_11575"/>
<dbReference type="AlphaFoldDB" id="A0A2S0RIX0"/>
<evidence type="ECO:0000313" key="3">
    <source>
        <dbReference type="Proteomes" id="UP000244193"/>
    </source>
</evidence>
<accession>A0A2S0RIX0</accession>
<sequence length="416" mass="46271">MASALLFSAGSFAQKDQLKAAEKAVKSGDMAGAQNNLAQAEALLANDDDRAQFFYIKGNVYAELAKRGVESSKNYAEALKSYQSLNEVEKKSGKSKYSKQAEAAQLVITNAMKNDAYKDYAAGKYKESSQKYYQLYQLDKTQTDYLFNASSAALNSNDNDLALPLLMELRQINYTGEGTSYIAVSKLTGKEEGFINKESRDNAVKGGTYEKPTDEKNLSKRPGILRSIAIIQMKKGVLNDEVKAIIAEAEAANPTDTSIMLDEAALYYTNKDEETYKKIISKILEKDPSNAQLIFNMGVVSYKNKDFVSAEKFYNRVMELKPDFPSVNFNMAALKLDVSDKLLNQMNQLGNSAADNKKYDELKKQRDAVLAESVAYLEKHLKQDPNDNEAKRSLVSVYNALDMLDKAKALKATIKE</sequence>
<feature type="repeat" description="TPR" evidence="1">
    <location>
        <begin position="291"/>
        <end position="324"/>
    </location>
</feature>
<protein>
    <submittedName>
        <fullName evidence="2">Uncharacterized protein</fullName>
    </submittedName>
</protein>
<dbReference type="SMART" id="SM00028">
    <property type="entry name" value="TPR"/>
    <property type="match status" value="1"/>
</dbReference>
<dbReference type="SUPFAM" id="SSF48452">
    <property type="entry name" value="TPR-like"/>
    <property type="match status" value="1"/>
</dbReference>
<name>A0A2S0RIX0_9FLAO</name>
<dbReference type="InterPro" id="IPR019734">
    <property type="entry name" value="TPR_rpt"/>
</dbReference>
<keyword evidence="1" id="KW-0802">TPR repeat</keyword>
<evidence type="ECO:0000256" key="1">
    <source>
        <dbReference type="PROSITE-ProRule" id="PRU00339"/>
    </source>
</evidence>
<organism evidence="2 3">
    <name type="scientific">Flavobacterium magnum</name>
    <dbReference type="NCBI Taxonomy" id="2162713"/>
    <lineage>
        <taxon>Bacteria</taxon>
        <taxon>Pseudomonadati</taxon>
        <taxon>Bacteroidota</taxon>
        <taxon>Flavobacteriia</taxon>
        <taxon>Flavobacteriales</taxon>
        <taxon>Flavobacteriaceae</taxon>
        <taxon>Flavobacterium</taxon>
    </lineage>
</organism>
<reference evidence="2 3" key="1">
    <citation type="submission" date="2018-04" db="EMBL/GenBank/DDBJ databases">
        <title>Genome sequencing of Flavobacterium sp. HYN0048.</title>
        <authorList>
            <person name="Yi H."/>
            <person name="Baek C."/>
        </authorList>
    </citation>
    <scope>NUCLEOTIDE SEQUENCE [LARGE SCALE GENOMIC DNA]</scope>
    <source>
        <strain evidence="2 3">HYN0048</strain>
    </source>
</reference>
<keyword evidence="3" id="KW-1185">Reference proteome</keyword>
<dbReference type="Proteomes" id="UP000244193">
    <property type="component" value="Chromosome"/>
</dbReference>
<dbReference type="Gene3D" id="1.25.40.10">
    <property type="entry name" value="Tetratricopeptide repeat domain"/>
    <property type="match status" value="1"/>
</dbReference>
<proteinExistence type="predicted"/>